<feature type="compositionally biased region" description="Pro residues" evidence="1">
    <location>
        <begin position="266"/>
        <end position="275"/>
    </location>
</feature>
<organism evidence="2 3">
    <name type="scientific">Trichocladium antarcticum</name>
    <dbReference type="NCBI Taxonomy" id="1450529"/>
    <lineage>
        <taxon>Eukaryota</taxon>
        <taxon>Fungi</taxon>
        <taxon>Dikarya</taxon>
        <taxon>Ascomycota</taxon>
        <taxon>Pezizomycotina</taxon>
        <taxon>Sordariomycetes</taxon>
        <taxon>Sordariomycetidae</taxon>
        <taxon>Sordariales</taxon>
        <taxon>Chaetomiaceae</taxon>
        <taxon>Trichocladium</taxon>
    </lineage>
</organism>
<accession>A0AAN6UE71</accession>
<feature type="region of interest" description="Disordered" evidence="1">
    <location>
        <begin position="266"/>
        <end position="293"/>
    </location>
</feature>
<feature type="compositionally biased region" description="Pro residues" evidence="1">
    <location>
        <begin position="24"/>
        <end position="36"/>
    </location>
</feature>
<gene>
    <name evidence="2" type="ORF">BT67DRAFT_452790</name>
</gene>
<feature type="region of interest" description="Disordered" evidence="1">
    <location>
        <begin position="478"/>
        <end position="514"/>
    </location>
</feature>
<proteinExistence type="predicted"/>
<name>A0AAN6UE71_9PEZI</name>
<comment type="caution">
    <text evidence="2">The sequence shown here is derived from an EMBL/GenBank/DDBJ whole genome shotgun (WGS) entry which is preliminary data.</text>
</comment>
<protein>
    <submittedName>
        <fullName evidence="2">Uncharacterized protein</fullName>
    </submittedName>
</protein>
<dbReference type="EMBL" id="MU853446">
    <property type="protein sequence ID" value="KAK4129976.1"/>
    <property type="molecule type" value="Genomic_DNA"/>
</dbReference>
<feature type="compositionally biased region" description="Low complexity" evidence="1">
    <location>
        <begin position="86"/>
        <end position="107"/>
    </location>
</feature>
<dbReference type="Proteomes" id="UP001304895">
    <property type="component" value="Unassembled WGS sequence"/>
</dbReference>
<feature type="region of interest" description="Disordered" evidence="1">
    <location>
        <begin position="1"/>
        <end position="107"/>
    </location>
</feature>
<evidence type="ECO:0000313" key="2">
    <source>
        <dbReference type="EMBL" id="KAK4129976.1"/>
    </source>
</evidence>
<feature type="compositionally biased region" description="Low complexity" evidence="1">
    <location>
        <begin position="495"/>
        <end position="514"/>
    </location>
</feature>
<keyword evidence="3" id="KW-1185">Reference proteome</keyword>
<dbReference type="AlphaFoldDB" id="A0AAN6UE71"/>
<sequence length="514" mass="56119">MPHMPGTPDDEPVSRISESHSPRSQPPHRAPYPPSPSSLDLHTAPTIPRMSVPRHAEPVLHLPARTVPDVPRWKHSHLPPSPSSPSSPSSPGSTSSTSSSNPSSPSDDNSFFAWASYQPYPITPRKPMSFPSKREDFMEALTNLEVRTGQFPLQGVGKLGKPLLNKARSPQLLSHFFSHAPRSLLVPQPIAPPAACNECIARRGAGDPIQIAQRELETRESDLFDTAKYTNPPTTAGENETNYLTVLTWSDDNPLGTITLFAADLTPPPAPPSPAPSALATRRSTKAGGAQRENHRAFPATLTYRARPRITGLRAVSAMEDVPRQVLVKMRADGGLRKLVLQHDARRARFEWTAQHAGSRAGLPRYARSQAGADGVVATLPQFLALLHAGRSIVEAASATAATVDKIETDDGESVRAVSLKDVPKGKRHTDRGVHVVVLVPEEANWVEERLFWTAELDGLAELRQKKYHDVVEQCRTRTNGRGRGRGGDRDWDSRSVSPMSPRSPPLSARTTVW</sequence>
<reference evidence="2" key="2">
    <citation type="submission" date="2023-05" db="EMBL/GenBank/DDBJ databases">
        <authorList>
            <consortium name="Lawrence Berkeley National Laboratory"/>
            <person name="Steindorff A."/>
            <person name="Hensen N."/>
            <person name="Bonometti L."/>
            <person name="Westerberg I."/>
            <person name="Brannstrom I.O."/>
            <person name="Guillou S."/>
            <person name="Cros-Aarteil S."/>
            <person name="Calhoun S."/>
            <person name="Haridas S."/>
            <person name="Kuo A."/>
            <person name="Mondo S."/>
            <person name="Pangilinan J."/>
            <person name="Riley R."/>
            <person name="Labutti K."/>
            <person name="Andreopoulos B."/>
            <person name="Lipzen A."/>
            <person name="Chen C."/>
            <person name="Yanf M."/>
            <person name="Daum C."/>
            <person name="Ng V."/>
            <person name="Clum A."/>
            <person name="Ohm R."/>
            <person name="Martin F."/>
            <person name="Silar P."/>
            <person name="Natvig D."/>
            <person name="Lalanne C."/>
            <person name="Gautier V."/>
            <person name="Ament-Velasquez S.L."/>
            <person name="Kruys A."/>
            <person name="Hutchinson M.I."/>
            <person name="Powell A.J."/>
            <person name="Barry K."/>
            <person name="Miller A.N."/>
            <person name="Grigoriev I.V."/>
            <person name="Debuchy R."/>
            <person name="Gladieux P."/>
            <person name="Thoren M.H."/>
            <person name="Johannesson H."/>
        </authorList>
    </citation>
    <scope>NUCLEOTIDE SEQUENCE</scope>
    <source>
        <strain evidence="2">CBS 123565</strain>
    </source>
</reference>
<reference evidence="2" key="1">
    <citation type="journal article" date="2023" name="Mol. Phylogenet. Evol.">
        <title>Genome-scale phylogeny and comparative genomics of the fungal order Sordariales.</title>
        <authorList>
            <person name="Hensen N."/>
            <person name="Bonometti L."/>
            <person name="Westerberg I."/>
            <person name="Brannstrom I.O."/>
            <person name="Guillou S."/>
            <person name="Cros-Aarteil S."/>
            <person name="Calhoun S."/>
            <person name="Haridas S."/>
            <person name="Kuo A."/>
            <person name="Mondo S."/>
            <person name="Pangilinan J."/>
            <person name="Riley R."/>
            <person name="LaButti K."/>
            <person name="Andreopoulos B."/>
            <person name="Lipzen A."/>
            <person name="Chen C."/>
            <person name="Yan M."/>
            <person name="Daum C."/>
            <person name="Ng V."/>
            <person name="Clum A."/>
            <person name="Steindorff A."/>
            <person name="Ohm R.A."/>
            <person name="Martin F."/>
            <person name="Silar P."/>
            <person name="Natvig D.O."/>
            <person name="Lalanne C."/>
            <person name="Gautier V."/>
            <person name="Ament-Velasquez S.L."/>
            <person name="Kruys A."/>
            <person name="Hutchinson M.I."/>
            <person name="Powell A.J."/>
            <person name="Barry K."/>
            <person name="Miller A.N."/>
            <person name="Grigoriev I.V."/>
            <person name="Debuchy R."/>
            <person name="Gladieux P."/>
            <person name="Hiltunen Thoren M."/>
            <person name="Johannesson H."/>
        </authorList>
    </citation>
    <scope>NUCLEOTIDE SEQUENCE</scope>
    <source>
        <strain evidence="2">CBS 123565</strain>
    </source>
</reference>
<evidence type="ECO:0000256" key="1">
    <source>
        <dbReference type="SAM" id="MobiDB-lite"/>
    </source>
</evidence>
<evidence type="ECO:0000313" key="3">
    <source>
        <dbReference type="Proteomes" id="UP001304895"/>
    </source>
</evidence>